<dbReference type="RefSeq" id="WP_347435561.1">
    <property type="nucleotide sequence ID" value="NZ_CP089291.1"/>
</dbReference>
<dbReference type="SUPFAM" id="SSF55781">
    <property type="entry name" value="GAF domain-like"/>
    <property type="match status" value="1"/>
</dbReference>
<dbReference type="PROSITE" id="PS51078">
    <property type="entry name" value="ICLR_ED"/>
    <property type="match status" value="1"/>
</dbReference>
<gene>
    <name evidence="6" type="ORF">LSG31_13120</name>
</gene>
<dbReference type="SMART" id="SM00346">
    <property type="entry name" value="HTH_ICLR"/>
    <property type="match status" value="1"/>
</dbReference>
<keyword evidence="7" id="KW-1185">Reference proteome</keyword>
<dbReference type="InterPro" id="IPR036390">
    <property type="entry name" value="WH_DNA-bd_sf"/>
</dbReference>
<dbReference type="Gene3D" id="3.30.450.40">
    <property type="match status" value="1"/>
</dbReference>
<dbReference type="EMBL" id="CP089291">
    <property type="protein sequence ID" value="UOF88881.1"/>
    <property type="molecule type" value="Genomic_DNA"/>
</dbReference>
<evidence type="ECO:0000256" key="2">
    <source>
        <dbReference type="ARBA" id="ARBA00023125"/>
    </source>
</evidence>
<name>A0ABY4CI15_9BACL</name>
<evidence type="ECO:0000259" key="5">
    <source>
        <dbReference type="PROSITE" id="PS51078"/>
    </source>
</evidence>
<dbReference type="SUPFAM" id="SSF46785">
    <property type="entry name" value="Winged helix' DNA-binding domain"/>
    <property type="match status" value="1"/>
</dbReference>
<keyword evidence="2" id="KW-0238">DNA-binding</keyword>
<dbReference type="PANTHER" id="PTHR30136">
    <property type="entry name" value="HELIX-TURN-HELIX TRANSCRIPTIONAL REGULATOR, ICLR FAMILY"/>
    <property type="match status" value="1"/>
</dbReference>
<dbReference type="Gene3D" id="1.10.10.10">
    <property type="entry name" value="Winged helix-like DNA-binding domain superfamily/Winged helix DNA-binding domain"/>
    <property type="match status" value="1"/>
</dbReference>
<dbReference type="InterPro" id="IPR005471">
    <property type="entry name" value="Tscrpt_reg_IclR_N"/>
</dbReference>
<dbReference type="InterPro" id="IPR014757">
    <property type="entry name" value="Tscrpt_reg_IclR_C"/>
</dbReference>
<dbReference type="Proteomes" id="UP000830167">
    <property type="component" value="Chromosome"/>
</dbReference>
<feature type="domain" description="HTH iclR-type" evidence="4">
    <location>
        <begin position="12"/>
        <end position="74"/>
    </location>
</feature>
<keyword evidence="3" id="KW-0804">Transcription</keyword>
<protein>
    <submittedName>
        <fullName evidence="6">IclR family transcriptional regulator</fullName>
    </submittedName>
</protein>
<dbReference type="InterPro" id="IPR029016">
    <property type="entry name" value="GAF-like_dom_sf"/>
</dbReference>
<accession>A0ABY4CI15</accession>
<dbReference type="PROSITE" id="PS51077">
    <property type="entry name" value="HTH_ICLR"/>
    <property type="match status" value="1"/>
</dbReference>
<dbReference type="Pfam" id="PF01614">
    <property type="entry name" value="IclR_C"/>
    <property type="match status" value="1"/>
</dbReference>
<dbReference type="Pfam" id="PF09339">
    <property type="entry name" value="HTH_IclR"/>
    <property type="match status" value="1"/>
</dbReference>
<organism evidence="6 7">
    <name type="scientific">Fodinisporobacter ferrooxydans</name>
    <dbReference type="NCBI Taxonomy" id="2901836"/>
    <lineage>
        <taxon>Bacteria</taxon>
        <taxon>Bacillati</taxon>
        <taxon>Bacillota</taxon>
        <taxon>Bacilli</taxon>
        <taxon>Bacillales</taxon>
        <taxon>Alicyclobacillaceae</taxon>
        <taxon>Fodinisporobacter</taxon>
    </lineage>
</organism>
<evidence type="ECO:0000256" key="1">
    <source>
        <dbReference type="ARBA" id="ARBA00023015"/>
    </source>
</evidence>
<dbReference type="InterPro" id="IPR036388">
    <property type="entry name" value="WH-like_DNA-bd_sf"/>
</dbReference>
<dbReference type="CDD" id="cd00090">
    <property type="entry name" value="HTH_ARSR"/>
    <property type="match status" value="1"/>
</dbReference>
<evidence type="ECO:0000256" key="3">
    <source>
        <dbReference type="ARBA" id="ARBA00023163"/>
    </source>
</evidence>
<proteinExistence type="predicted"/>
<dbReference type="InterPro" id="IPR011991">
    <property type="entry name" value="ArsR-like_HTH"/>
</dbReference>
<evidence type="ECO:0000313" key="7">
    <source>
        <dbReference type="Proteomes" id="UP000830167"/>
    </source>
</evidence>
<feature type="domain" description="IclR-ED" evidence="5">
    <location>
        <begin position="75"/>
        <end position="257"/>
    </location>
</feature>
<dbReference type="InterPro" id="IPR050707">
    <property type="entry name" value="HTH_MetabolicPath_Reg"/>
</dbReference>
<reference evidence="6" key="1">
    <citation type="submission" date="2021-12" db="EMBL/GenBank/DDBJ databases">
        <title>Alicyclobacillaceae gen. nov., sp. nov., isolated from chalcocite enrichment system.</title>
        <authorList>
            <person name="Jiang Z."/>
        </authorList>
    </citation>
    <scope>NUCLEOTIDE SEQUENCE</scope>
    <source>
        <strain evidence="6">MYW30-H2</strain>
    </source>
</reference>
<dbReference type="PANTHER" id="PTHR30136:SF35">
    <property type="entry name" value="HTH-TYPE TRANSCRIPTIONAL REGULATOR RV1719"/>
    <property type="match status" value="1"/>
</dbReference>
<evidence type="ECO:0000313" key="6">
    <source>
        <dbReference type="EMBL" id="UOF88881.1"/>
    </source>
</evidence>
<keyword evidence="1" id="KW-0805">Transcription regulation</keyword>
<sequence length="259" mass="28603">MDSQSGNPEYLLSSVKNALRILRSFSMDKPELKVSDLAASLGLGKSTVSRLVGTLASEGFVTKDPETQKYRLGVSILGLYSILTSNLEINQESMPILQKLVEDIGETAHIATLVGLETVYLNKVECNHPVRILSHVGRRNPAYCTSSGKVMLAYQPDEVVEQVIENGLIQYTKNTITDPDTLRTALKTIREQGYAVSVEELLEGVVTIAAPIRDHTGKVNYAITMTGPIQRIRSHNISVYRGKIIKAAKEISERLGYWK</sequence>
<evidence type="ECO:0000259" key="4">
    <source>
        <dbReference type="PROSITE" id="PS51077"/>
    </source>
</evidence>